<feature type="transmembrane region" description="Helical" evidence="2">
    <location>
        <begin position="144"/>
        <end position="167"/>
    </location>
</feature>
<comment type="caution">
    <text evidence="3">The sequence shown here is derived from an EMBL/GenBank/DDBJ whole genome shotgun (WGS) entry which is preliminary data.</text>
</comment>
<organism evidence="3 4">
    <name type="scientific">Glutamicibacter soli</name>
    <dbReference type="NCBI Taxonomy" id="453836"/>
    <lineage>
        <taxon>Bacteria</taxon>
        <taxon>Bacillati</taxon>
        <taxon>Actinomycetota</taxon>
        <taxon>Actinomycetes</taxon>
        <taxon>Micrococcales</taxon>
        <taxon>Micrococcaceae</taxon>
        <taxon>Glutamicibacter</taxon>
    </lineage>
</organism>
<dbReference type="PRINTS" id="PR00950">
    <property type="entry name" value="TYPE3IMSPROT"/>
</dbReference>
<reference evidence="3 4" key="1">
    <citation type="submission" date="2018-01" db="EMBL/GenBank/DDBJ databases">
        <title>Glutamicibacter soli strain NHPC-3 Whole genome sequence and assembly.</title>
        <authorList>
            <person name="Choudhury P."/>
            <person name="Gupta D."/>
            <person name="Sengupta K."/>
            <person name="Jawed A."/>
            <person name="Sultana N."/>
            <person name="Saha P."/>
        </authorList>
    </citation>
    <scope>NUCLEOTIDE SEQUENCE [LARGE SCALE GENOMIC DNA]</scope>
    <source>
        <strain evidence="3 4">NHPC-3</strain>
    </source>
</reference>
<proteinExistence type="predicted"/>
<feature type="transmembrane region" description="Helical" evidence="2">
    <location>
        <begin position="187"/>
        <end position="208"/>
    </location>
</feature>
<evidence type="ECO:0000313" key="4">
    <source>
        <dbReference type="Proteomes" id="UP000252167"/>
    </source>
</evidence>
<dbReference type="AlphaFoldDB" id="A0A365YCH2"/>
<name>A0A365YCH2_9MICC</name>
<dbReference type="PANTHER" id="PTHR30531">
    <property type="entry name" value="FLAGELLAR BIOSYNTHETIC PROTEIN FLHB"/>
    <property type="match status" value="1"/>
</dbReference>
<gene>
    <name evidence="3" type="ORF">C1H84_14965</name>
</gene>
<dbReference type="GO" id="GO:0005886">
    <property type="term" value="C:plasma membrane"/>
    <property type="evidence" value="ECO:0007669"/>
    <property type="project" value="TreeGrafter"/>
</dbReference>
<dbReference type="Gene3D" id="3.40.1690.10">
    <property type="entry name" value="secretion proteins EscU"/>
    <property type="match status" value="1"/>
</dbReference>
<evidence type="ECO:0000313" key="3">
    <source>
        <dbReference type="EMBL" id="RBL99703.1"/>
    </source>
</evidence>
<dbReference type="RefSeq" id="WP_113607842.1">
    <property type="nucleotide sequence ID" value="NZ_JBNBOD010000002.1"/>
</dbReference>
<dbReference type="SUPFAM" id="SSF160544">
    <property type="entry name" value="EscU C-terminal domain-like"/>
    <property type="match status" value="1"/>
</dbReference>
<protein>
    <submittedName>
        <fullName evidence="3">Type III secretion protein</fullName>
    </submittedName>
</protein>
<accession>A0A365YCH2</accession>
<feature type="transmembrane region" description="Helical" evidence="2">
    <location>
        <begin position="86"/>
        <end position="107"/>
    </location>
</feature>
<feature type="region of interest" description="Disordered" evidence="1">
    <location>
        <begin position="1"/>
        <end position="25"/>
    </location>
</feature>
<feature type="compositionally biased region" description="Basic and acidic residues" evidence="1">
    <location>
        <begin position="1"/>
        <end position="22"/>
    </location>
</feature>
<dbReference type="Pfam" id="PF01312">
    <property type="entry name" value="Bac_export_2"/>
    <property type="match status" value="1"/>
</dbReference>
<sequence length="363" mass="38161">MTQDSGERSEKATSQRMKEVHSKGKMSRSQDLAAWLGLGAAALMVPGVLERAREAGAVHFAALRPLAAHPDPEAAVALLAQSLGSMAATVGPLFLVGLVVVIAVSALQGGIRFRQFRLDPSNLNPVAGLSRVFGFAALWQGIKALLKVAVIGLVLWLVVQSLMPMLLQSGALPLSSLLSTGGQGAGWLIQASVAAGLVLAAADVLVVMRRNRKHTRMTRKELTDEHKRSEGDPLVKSQRRARQLALSRNAMIAAVADADVVIVNPTHVAVALRYQPGISAPTVVAKGAGDIAARLREVAAEHRVPMIRDIPLARGLHAQCDVGEEIPADSYTDVARVLAFVMKLKSRGASTGIHTAPAAGSGS</sequence>
<keyword evidence="2" id="KW-0812">Transmembrane</keyword>
<dbReference type="InterPro" id="IPR006135">
    <property type="entry name" value="T3SS_substrate_exporter"/>
</dbReference>
<keyword evidence="4" id="KW-1185">Reference proteome</keyword>
<evidence type="ECO:0000256" key="2">
    <source>
        <dbReference type="SAM" id="Phobius"/>
    </source>
</evidence>
<dbReference type="Gene3D" id="6.10.250.2080">
    <property type="match status" value="1"/>
</dbReference>
<keyword evidence="2" id="KW-1133">Transmembrane helix</keyword>
<dbReference type="Proteomes" id="UP000252167">
    <property type="component" value="Unassembled WGS sequence"/>
</dbReference>
<evidence type="ECO:0000256" key="1">
    <source>
        <dbReference type="SAM" id="MobiDB-lite"/>
    </source>
</evidence>
<dbReference type="GO" id="GO:0009306">
    <property type="term" value="P:protein secretion"/>
    <property type="evidence" value="ECO:0007669"/>
    <property type="project" value="InterPro"/>
</dbReference>
<dbReference type="PANTHER" id="PTHR30531:SF12">
    <property type="entry name" value="FLAGELLAR BIOSYNTHETIC PROTEIN FLHB"/>
    <property type="match status" value="1"/>
</dbReference>
<feature type="transmembrane region" description="Helical" evidence="2">
    <location>
        <begin position="32"/>
        <end position="49"/>
    </location>
</feature>
<keyword evidence="2" id="KW-0472">Membrane</keyword>
<dbReference type="InterPro" id="IPR029025">
    <property type="entry name" value="T3SS_substrate_exporter_C"/>
</dbReference>
<dbReference type="EMBL" id="POAF01000007">
    <property type="protein sequence ID" value="RBL99703.1"/>
    <property type="molecule type" value="Genomic_DNA"/>
</dbReference>